<protein>
    <recommendedName>
        <fullName evidence="1">H-type lectin domain-containing protein</fullName>
    </recommendedName>
</protein>
<organism evidence="2 3">
    <name type="scientific">Peltaster fructicola</name>
    <dbReference type="NCBI Taxonomy" id="286661"/>
    <lineage>
        <taxon>Eukaryota</taxon>
        <taxon>Fungi</taxon>
        <taxon>Dikarya</taxon>
        <taxon>Ascomycota</taxon>
        <taxon>Pezizomycotina</taxon>
        <taxon>Dothideomycetes</taxon>
        <taxon>Dothideomycetes incertae sedis</taxon>
        <taxon>Peltaster</taxon>
    </lineage>
</organism>
<proteinExistence type="predicted"/>
<evidence type="ECO:0000313" key="2">
    <source>
        <dbReference type="EMBL" id="QIW99647.1"/>
    </source>
</evidence>
<feature type="domain" description="H-type lectin" evidence="1">
    <location>
        <begin position="219"/>
        <end position="267"/>
    </location>
</feature>
<name>A0A6H0XYH7_9PEZI</name>
<dbReference type="GO" id="GO:0030246">
    <property type="term" value="F:carbohydrate binding"/>
    <property type="evidence" value="ECO:0007669"/>
    <property type="project" value="InterPro"/>
</dbReference>
<accession>A0A6H0XYH7</accession>
<feature type="domain" description="H-type lectin" evidence="1">
    <location>
        <begin position="124"/>
        <end position="190"/>
    </location>
</feature>
<dbReference type="Pfam" id="PF09458">
    <property type="entry name" value="H_lectin"/>
    <property type="match status" value="2"/>
</dbReference>
<dbReference type="GO" id="GO:0007155">
    <property type="term" value="P:cell adhesion"/>
    <property type="evidence" value="ECO:0007669"/>
    <property type="project" value="InterPro"/>
</dbReference>
<dbReference type="AlphaFoldDB" id="A0A6H0XYH7"/>
<keyword evidence="3" id="KW-1185">Reference proteome</keyword>
<dbReference type="Gene3D" id="2.60.40.2080">
    <property type="match status" value="3"/>
</dbReference>
<dbReference type="SUPFAM" id="SSF141086">
    <property type="entry name" value="Agglutinin HPA-like"/>
    <property type="match status" value="2"/>
</dbReference>
<dbReference type="Proteomes" id="UP000503462">
    <property type="component" value="Chromosome 3"/>
</dbReference>
<dbReference type="EMBL" id="CP051141">
    <property type="protein sequence ID" value="QIW99647.1"/>
    <property type="molecule type" value="Genomic_DNA"/>
</dbReference>
<evidence type="ECO:0000313" key="3">
    <source>
        <dbReference type="Proteomes" id="UP000503462"/>
    </source>
</evidence>
<reference evidence="2 3" key="1">
    <citation type="journal article" date="2016" name="Sci. Rep.">
        <title>Peltaster fructicola genome reveals evolution from an invasive phytopathogen to an ectophytic parasite.</title>
        <authorList>
            <person name="Xu C."/>
            <person name="Chen H."/>
            <person name="Gleason M.L."/>
            <person name="Xu J.R."/>
            <person name="Liu H."/>
            <person name="Zhang R."/>
            <person name="Sun G."/>
        </authorList>
    </citation>
    <scope>NUCLEOTIDE SEQUENCE [LARGE SCALE GENOMIC DNA]</scope>
    <source>
        <strain evidence="2 3">LNHT1506</strain>
    </source>
</reference>
<dbReference type="InterPro" id="IPR037221">
    <property type="entry name" value="H-type_lectin_dom_sf"/>
</dbReference>
<evidence type="ECO:0000259" key="1">
    <source>
        <dbReference type="Pfam" id="PF09458"/>
    </source>
</evidence>
<dbReference type="InterPro" id="IPR019019">
    <property type="entry name" value="H-type_lectin_domain"/>
</dbReference>
<gene>
    <name evidence="2" type="ORF">AMS68_005165</name>
</gene>
<dbReference type="OrthoDB" id="291007at2759"/>
<sequence length="282" mass="31561">MVIYETKGGADYGSFDSQDVAKGEKDQVYSRNIVFTKGQYQEPPEFAIGFDFLHADTAPGENLRYLASIDLHSDGNGFRAISQAWNVATLERARMTWVERKPSAKNTQFGVWETFLVKSGSSNSQRINFKVPFDVPPVIVLWLKKVDLRRGGGWKVGLYPMQIDNDGFVLHAETWGGGEVYAVKASWIAIKQGQRVIDSGRFAPPSTRGKEQPEKEQYVKFVPGRFSKPPTVITGLSTIDLPDSKPAKIESVVKNVTKDGFTWKLDHDSKFMNNAYFIAIPS</sequence>